<dbReference type="EC" id="2.1.1.197" evidence="3 8"/>
<comment type="pathway">
    <text evidence="2 8">Cofactor biosynthesis; biotin biosynthesis.</text>
</comment>
<dbReference type="InterPro" id="IPR011814">
    <property type="entry name" value="BioC"/>
</dbReference>
<feature type="domain" description="Methyltransferase type 11" evidence="9">
    <location>
        <begin position="54"/>
        <end position="148"/>
    </location>
</feature>
<organism evidence="10 11">
    <name type="scientific">Aromatoleum buckelii</name>
    <dbReference type="NCBI Taxonomy" id="200254"/>
    <lineage>
        <taxon>Bacteria</taxon>
        <taxon>Pseudomonadati</taxon>
        <taxon>Pseudomonadota</taxon>
        <taxon>Betaproteobacteria</taxon>
        <taxon>Rhodocyclales</taxon>
        <taxon>Rhodocyclaceae</taxon>
        <taxon>Aromatoleum</taxon>
    </lineage>
</organism>
<comment type="caution">
    <text evidence="10">The sequence shown here is derived from an EMBL/GenBank/DDBJ whole genome shotgun (WGS) entry which is preliminary data.</text>
</comment>
<evidence type="ECO:0000256" key="5">
    <source>
        <dbReference type="ARBA" id="ARBA00022679"/>
    </source>
</evidence>
<accession>A0ABX1N6M7</accession>
<dbReference type="GO" id="GO:0032259">
    <property type="term" value="P:methylation"/>
    <property type="evidence" value="ECO:0007669"/>
    <property type="project" value="UniProtKB-KW"/>
</dbReference>
<dbReference type="EMBL" id="WTVH01000040">
    <property type="protein sequence ID" value="NMF94915.1"/>
    <property type="molecule type" value="Genomic_DNA"/>
</dbReference>
<keyword evidence="11" id="KW-1185">Reference proteome</keyword>
<dbReference type="PANTHER" id="PTHR13090">
    <property type="entry name" value="ARGININE-HYDROXYLASE NDUFAF5, MITOCHONDRIAL"/>
    <property type="match status" value="1"/>
</dbReference>
<comment type="similarity">
    <text evidence="8">Belongs to the methyltransferase superfamily.</text>
</comment>
<dbReference type="SUPFAM" id="SSF53335">
    <property type="entry name" value="S-adenosyl-L-methionine-dependent methyltransferases"/>
    <property type="match status" value="1"/>
</dbReference>
<evidence type="ECO:0000256" key="2">
    <source>
        <dbReference type="ARBA" id="ARBA00004746"/>
    </source>
</evidence>
<evidence type="ECO:0000259" key="9">
    <source>
        <dbReference type="Pfam" id="PF08241"/>
    </source>
</evidence>
<dbReference type="Proteomes" id="UP000601990">
    <property type="component" value="Unassembled WGS sequence"/>
</dbReference>
<dbReference type="Gene3D" id="3.40.50.150">
    <property type="entry name" value="Vaccinia Virus protein VP39"/>
    <property type="match status" value="1"/>
</dbReference>
<dbReference type="InterPro" id="IPR013216">
    <property type="entry name" value="Methyltransf_11"/>
</dbReference>
<proteinExistence type="inferred from homology"/>
<evidence type="ECO:0000313" key="10">
    <source>
        <dbReference type="EMBL" id="NMF94915.1"/>
    </source>
</evidence>
<dbReference type="PANTHER" id="PTHR13090:SF1">
    <property type="entry name" value="ARGININE-HYDROXYLASE NDUFAF5, MITOCHONDRIAL"/>
    <property type="match status" value="1"/>
</dbReference>
<evidence type="ECO:0000256" key="6">
    <source>
        <dbReference type="ARBA" id="ARBA00022691"/>
    </source>
</evidence>
<name>A0ABX1N6M7_9RHOO</name>
<keyword evidence="4 8" id="KW-0489">Methyltransferase</keyword>
<evidence type="ECO:0000313" key="11">
    <source>
        <dbReference type="Proteomes" id="UP000601990"/>
    </source>
</evidence>
<dbReference type="CDD" id="cd02440">
    <property type="entry name" value="AdoMet_MTases"/>
    <property type="match status" value="1"/>
</dbReference>
<evidence type="ECO:0000256" key="8">
    <source>
        <dbReference type="HAMAP-Rule" id="MF_00835"/>
    </source>
</evidence>
<reference evidence="10" key="1">
    <citation type="submission" date="2019-12" db="EMBL/GenBank/DDBJ databases">
        <title>Comparative genomics gives insights into the taxonomy of the Azoarcus-Aromatoleum group and reveals separate origins of nif in the plant-associated Azoarcus and non-plant-associated Aromatoleum sub-groups.</title>
        <authorList>
            <person name="Lafos M."/>
            <person name="Maluk M."/>
            <person name="Batista M."/>
            <person name="Junghare M."/>
            <person name="Carmona M."/>
            <person name="Faoro H."/>
            <person name="Cruz L.M."/>
            <person name="Battistoni F."/>
            <person name="De Souza E."/>
            <person name="Pedrosa F."/>
            <person name="Chen W.-M."/>
            <person name="Poole P.S."/>
            <person name="Dixon R.A."/>
            <person name="James E.K."/>
        </authorList>
    </citation>
    <scope>NUCLEOTIDE SEQUENCE</scope>
    <source>
        <strain evidence="10">U120</strain>
    </source>
</reference>
<evidence type="ECO:0000256" key="1">
    <source>
        <dbReference type="ARBA" id="ARBA00000852"/>
    </source>
</evidence>
<gene>
    <name evidence="8" type="primary">bioC</name>
    <name evidence="10" type="ORF">GO608_16495</name>
</gene>
<comment type="function">
    <text evidence="8">Converts the free carboxyl group of a malonyl-thioester to its methyl ester by transfer of a methyl group from S-adenosyl-L-methionine (SAM). It allows to synthesize pimeloyl-ACP via the fatty acid synthetic pathway.</text>
</comment>
<keyword evidence="6 8" id="KW-0949">S-adenosyl-L-methionine</keyword>
<sequence length="288" mass="30796">MVSRTVPKHVVRRAFDRAAATYDSAAAVQREIGDRLAEFVAPRLASAPPLQRIVDAGCGTGYGLDLLARLCPQATLIALDFAPAMLARLAIAGPGHPQPVPLCADLEALPLAGGSIDAVWSSLALQWCEPALALGEFARVLRPGGEAWIATLGPRTLWELRDAFTAVDDAEHAIRFHPRERWLAEAVGAGFEPIAADNFPIFAVAPDLRQLLRDIKSIGAHSVGAQRRREPLGRAAWKVLETRYETHRRDDGLLPATYDLILLALKKPAQAASCGAGSAAAPEGTTND</sequence>
<evidence type="ECO:0000256" key="3">
    <source>
        <dbReference type="ARBA" id="ARBA00012327"/>
    </source>
</evidence>
<dbReference type="RefSeq" id="WP_169200128.1">
    <property type="nucleotide sequence ID" value="NZ_WTVH02000010.1"/>
</dbReference>
<dbReference type="Pfam" id="PF08241">
    <property type="entry name" value="Methyltransf_11"/>
    <property type="match status" value="1"/>
</dbReference>
<keyword evidence="5 8" id="KW-0808">Transferase</keyword>
<dbReference type="InterPro" id="IPR050602">
    <property type="entry name" value="Malonyl-ACP_OMT"/>
</dbReference>
<evidence type="ECO:0000256" key="4">
    <source>
        <dbReference type="ARBA" id="ARBA00022603"/>
    </source>
</evidence>
<keyword evidence="7 8" id="KW-0093">Biotin biosynthesis</keyword>
<protein>
    <recommendedName>
        <fullName evidence="3 8">Malonyl-[acyl-carrier protein] O-methyltransferase</fullName>
        <shortName evidence="8">Malonyl-ACP O-methyltransferase</shortName>
        <ecNumber evidence="3 8">2.1.1.197</ecNumber>
    </recommendedName>
    <alternativeName>
        <fullName evidence="8">Biotin synthesis protein BioC</fullName>
    </alternativeName>
</protein>
<evidence type="ECO:0000256" key="7">
    <source>
        <dbReference type="ARBA" id="ARBA00022756"/>
    </source>
</evidence>
<dbReference type="HAMAP" id="MF_00835">
    <property type="entry name" value="BioC"/>
    <property type="match status" value="1"/>
</dbReference>
<dbReference type="InterPro" id="IPR029063">
    <property type="entry name" value="SAM-dependent_MTases_sf"/>
</dbReference>
<dbReference type="GO" id="GO:0008168">
    <property type="term" value="F:methyltransferase activity"/>
    <property type="evidence" value="ECO:0007669"/>
    <property type="project" value="UniProtKB-KW"/>
</dbReference>
<comment type="catalytic activity">
    <reaction evidence="1 8">
        <text>malonyl-[ACP] + S-adenosyl-L-methionine = malonyl-[ACP] methyl ester + S-adenosyl-L-homocysteine</text>
        <dbReference type="Rhea" id="RHEA:17105"/>
        <dbReference type="Rhea" id="RHEA-COMP:9623"/>
        <dbReference type="Rhea" id="RHEA-COMP:9954"/>
        <dbReference type="ChEBI" id="CHEBI:57856"/>
        <dbReference type="ChEBI" id="CHEBI:59789"/>
        <dbReference type="ChEBI" id="CHEBI:78449"/>
        <dbReference type="ChEBI" id="CHEBI:78845"/>
        <dbReference type="EC" id="2.1.1.197"/>
    </reaction>
</comment>